<dbReference type="RefSeq" id="WP_188620539.1">
    <property type="nucleotide sequence ID" value="NZ_BMJE01000003.1"/>
</dbReference>
<gene>
    <name evidence="1" type="ORF">GCM10007424_13930</name>
</gene>
<evidence type="ECO:0000313" key="2">
    <source>
        <dbReference type="Proteomes" id="UP000615760"/>
    </source>
</evidence>
<dbReference type="SUPFAM" id="SSF53448">
    <property type="entry name" value="Nucleotide-diphospho-sugar transferases"/>
    <property type="match status" value="1"/>
</dbReference>
<evidence type="ECO:0000313" key="1">
    <source>
        <dbReference type="EMBL" id="GGB75175.1"/>
    </source>
</evidence>
<dbReference type="CDD" id="cd04186">
    <property type="entry name" value="GT_2_like_c"/>
    <property type="match status" value="1"/>
</dbReference>
<sequence>MQLSVIILNYNVRYFLEQCILSVQQALENIEGEIIVVDNNSSDESCAMVTQNFPDVKLIANKENPGFPKGNNIGVAKAKGKYLCILNPDTVVAEDTFIKVLAFAEQHNNMGITGVKMIDGMGKFLPESKRGLPTPWVSATKIIGLYKLLPKSKLFNKYYAQHIAVDETAKTDILTGAFMFVERELYNKVGGFDESYFMYGEDIDLSYTVLKAGKDNYYYPDTAIIHYKGESTVRNKEYMKRFNDAMQDFYKKHFKKSLFFDLFMKAGATLFVSAKKNKKVQEIETQEYFLFSEDEGLRELLEGKLEKKVIRLSSYKETMLLPLKKAQFKTIEVVFDNEMLTFGEIIAIMQRHSNDGYTYKIKPKGCNYILGSNDSNSRGNILQW</sequence>
<organism evidence="1 2">
    <name type="scientific">Flavobacterium suaedae</name>
    <dbReference type="NCBI Taxonomy" id="1767027"/>
    <lineage>
        <taxon>Bacteria</taxon>
        <taxon>Pseudomonadati</taxon>
        <taxon>Bacteroidota</taxon>
        <taxon>Flavobacteriia</taxon>
        <taxon>Flavobacteriales</taxon>
        <taxon>Flavobacteriaceae</taxon>
        <taxon>Flavobacterium</taxon>
    </lineage>
</organism>
<accession>A0ABQ1JRN7</accession>
<dbReference type="EMBL" id="BMJE01000003">
    <property type="protein sequence ID" value="GGB75175.1"/>
    <property type="molecule type" value="Genomic_DNA"/>
</dbReference>
<proteinExistence type="predicted"/>
<dbReference type="PANTHER" id="PTHR43179:SF7">
    <property type="entry name" value="RHAMNOSYLTRANSFERASE WBBL"/>
    <property type="match status" value="1"/>
</dbReference>
<reference evidence="2" key="1">
    <citation type="journal article" date="2019" name="Int. J. Syst. Evol. Microbiol.">
        <title>The Global Catalogue of Microorganisms (GCM) 10K type strain sequencing project: providing services to taxonomists for standard genome sequencing and annotation.</title>
        <authorList>
            <consortium name="The Broad Institute Genomics Platform"/>
            <consortium name="The Broad Institute Genome Sequencing Center for Infectious Disease"/>
            <person name="Wu L."/>
            <person name="Ma J."/>
        </authorList>
    </citation>
    <scope>NUCLEOTIDE SEQUENCE [LARGE SCALE GENOMIC DNA]</scope>
    <source>
        <strain evidence="2">CGMCC 1.15461</strain>
    </source>
</reference>
<dbReference type="Proteomes" id="UP000615760">
    <property type="component" value="Unassembled WGS sequence"/>
</dbReference>
<keyword evidence="1" id="KW-0808">Transferase</keyword>
<protein>
    <submittedName>
        <fullName evidence="1">Glycosyl transferase family 2</fullName>
    </submittedName>
</protein>
<dbReference type="Gene3D" id="3.90.550.10">
    <property type="entry name" value="Spore Coat Polysaccharide Biosynthesis Protein SpsA, Chain A"/>
    <property type="match status" value="1"/>
</dbReference>
<dbReference type="PANTHER" id="PTHR43179">
    <property type="entry name" value="RHAMNOSYLTRANSFERASE WBBL"/>
    <property type="match status" value="1"/>
</dbReference>
<keyword evidence="2" id="KW-1185">Reference proteome</keyword>
<name>A0ABQ1JRN7_9FLAO</name>
<dbReference type="Pfam" id="PF13641">
    <property type="entry name" value="Glyco_tranf_2_3"/>
    <property type="match status" value="1"/>
</dbReference>
<dbReference type="GO" id="GO:0016740">
    <property type="term" value="F:transferase activity"/>
    <property type="evidence" value="ECO:0007669"/>
    <property type="project" value="UniProtKB-KW"/>
</dbReference>
<dbReference type="InterPro" id="IPR029044">
    <property type="entry name" value="Nucleotide-diphossugar_trans"/>
</dbReference>
<comment type="caution">
    <text evidence="1">The sequence shown here is derived from an EMBL/GenBank/DDBJ whole genome shotgun (WGS) entry which is preliminary data.</text>
</comment>